<gene>
    <name evidence="2" type="ORF">JI435_097790</name>
</gene>
<name>A0A7U2HSL6_PHANO</name>
<organism evidence="2 3">
    <name type="scientific">Phaeosphaeria nodorum (strain SN15 / ATCC MYA-4574 / FGSC 10173)</name>
    <name type="common">Glume blotch fungus</name>
    <name type="synonym">Parastagonospora nodorum</name>
    <dbReference type="NCBI Taxonomy" id="321614"/>
    <lineage>
        <taxon>Eukaryota</taxon>
        <taxon>Fungi</taxon>
        <taxon>Dikarya</taxon>
        <taxon>Ascomycota</taxon>
        <taxon>Pezizomycotina</taxon>
        <taxon>Dothideomycetes</taxon>
        <taxon>Pleosporomycetidae</taxon>
        <taxon>Pleosporales</taxon>
        <taxon>Pleosporineae</taxon>
        <taxon>Phaeosphaeriaceae</taxon>
        <taxon>Parastagonospora</taxon>
    </lineage>
</organism>
<evidence type="ECO:0000313" key="3">
    <source>
        <dbReference type="Proteomes" id="UP000663193"/>
    </source>
</evidence>
<dbReference type="VEuPathDB" id="FungiDB:JI435_097790"/>
<accession>A0A7U2HSL6</accession>
<sequence>MTPSLSPAQTFSSHTSGSTTLISPSPCSSSSPTYTFHWICPVPSCHTCPTRSRPATLAPEGQFDNYDDMQQLAHEYEHEEMGSVTLTCNTGCRARQVCMSTAAKVQSEQTGRFEWAYVAARCGTCGREAGRNGTLVEILRM</sequence>
<keyword evidence="3" id="KW-1185">Reference proteome</keyword>
<proteinExistence type="predicted"/>
<protein>
    <submittedName>
        <fullName evidence="2">Uncharacterized protein</fullName>
    </submittedName>
</protein>
<dbReference type="AlphaFoldDB" id="A0A7U2HSL6"/>
<evidence type="ECO:0000256" key="1">
    <source>
        <dbReference type="SAM" id="MobiDB-lite"/>
    </source>
</evidence>
<evidence type="ECO:0000313" key="2">
    <source>
        <dbReference type="EMBL" id="QRC90375.1"/>
    </source>
</evidence>
<feature type="compositionally biased region" description="Polar residues" evidence="1">
    <location>
        <begin position="1"/>
        <end position="17"/>
    </location>
</feature>
<feature type="region of interest" description="Disordered" evidence="1">
    <location>
        <begin position="1"/>
        <end position="24"/>
    </location>
</feature>
<dbReference type="EMBL" id="CP069023">
    <property type="protein sequence ID" value="QRC90375.1"/>
    <property type="molecule type" value="Genomic_DNA"/>
</dbReference>
<dbReference type="Proteomes" id="UP000663193">
    <property type="component" value="Chromosome 1"/>
</dbReference>
<reference evidence="3" key="1">
    <citation type="journal article" date="2021" name="BMC Genomics">
        <title>Chromosome-level genome assembly and manually-curated proteome of model necrotroph Parastagonospora nodorum Sn15 reveals a genome-wide trove of candidate effector homologs, and redundancy of virulence-related functions within an accessory chromosome.</title>
        <authorList>
            <person name="Bertazzoni S."/>
            <person name="Jones D.A.B."/>
            <person name="Phan H.T."/>
            <person name="Tan K.-C."/>
            <person name="Hane J.K."/>
        </authorList>
    </citation>
    <scope>NUCLEOTIDE SEQUENCE [LARGE SCALE GENOMIC DNA]</scope>
    <source>
        <strain evidence="3">SN15 / ATCC MYA-4574 / FGSC 10173)</strain>
    </source>
</reference>